<dbReference type="Gene3D" id="3.40.50.300">
    <property type="entry name" value="P-loop containing nucleotide triphosphate hydrolases"/>
    <property type="match status" value="1"/>
</dbReference>
<proteinExistence type="predicted"/>
<dbReference type="Proteomes" id="UP001500383">
    <property type="component" value="Unassembled WGS sequence"/>
</dbReference>
<evidence type="ECO:0000313" key="2">
    <source>
        <dbReference type="Proteomes" id="UP001500383"/>
    </source>
</evidence>
<protein>
    <submittedName>
        <fullName evidence="1">ATPase</fullName>
    </submittedName>
</protein>
<comment type="caution">
    <text evidence="1">The sequence shown here is derived from an EMBL/GenBank/DDBJ whole genome shotgun (WGS) entry which is preliminary data.</text>
</comment>
<reference evidence="2" key="1">
    <citation type="journal article" date="2019" name="Int. J. Syst. Evol. Microbiol.">
        <title>The Global Catalogue of Microorganisms (GCM) 10K type strain sequencing project: providing services to taxonomists for standard genome sequencing and annotation.</title>
        <authorList>
            <consortium name="The Broad Institute Genomics Platform"/>
            <consortium name="The Broad Institute Genome Sequencing Center for Infectious Disease"/>
            <person name="Wu L."/>
            <person name="Ma J."/>
        </authorList>
    </citation>
    <scope>NUCLEOTIDE SEQUENCE [LARGE SCALE GENOMIC DNA]</scope>
    <source>
        <strain evidence="2">JCM 16002</strain>
    </source>
</reference>
<dbReference type="InterPro" id="IPR027417">
    <property type="entry name" value="P-loop_NTPase"/>
</dbReference>
<dbReference type="RefSeq" id="WP_241730816.1">
    <property type="nucleotide sequence ID" value="NZ_BAAAQG010000022.1"/>
</dbReference>
<evidence type="ECO:0000313" key="1">
    <source>
        <dbReference type="EMBL" id="GAA1720230.1"/>
    </source>
</evidence>
<sequence>MARRSKTPIGPAELEELHSRVTAGDAPPPWVVTPTGRAYKRWCDEHPERAEQVRTARQVPQVRYRKPRFTSRYGSVDGRGFKGAFSGRMAVASAPGATQTSTNYGCGFNPWVVGATAPAVGVPLGVHAQTGQDVSGDVLSWFKAGIIGNPSAFVLSLPGLGKSTLIRKQFIGAVAQGHVPIVAGDIKGEYVAVTDAMVTPAGKRGQVIRLGHGHGHLNPLAAGALGEAIPVMRAHLEELHARGEDNTRLAEAITETEESVHSRQVTMVMALAELIRGQALADFEGLVISASLRSMRESGQFSFSSPPLLRDLIDFIRSGSDGLRRALFVADETEYRRTVQTLVQTLESLTDGVMGQVFAEHTTTKIDLDAPAICIDVSAISRGDQSLKAGVLLACWSDAYGAMEAAHVLADCGLANQRYFLAILDEMWATLGAGAGMVQRVDELTRLNRTDGTGLLMITHTGRDLETLPNEVDVKTAMGFIERAGMVICGGLPAGELDRLKGVLQFSDAEAAMITAWSKGAPIERTQLRQEKKRPLGQGMFMLKPSKDGTHGIPIHVQLTHTERATNIHDTNTRLREFLDAAPSSQQAAIA</sequence>
<dbReference type="Gene3D" id="1.10.8.730">
    <property type="match status" value="1"/>
</dbReference>
<dbReference type="EMBL" id="BAAAQG010000022">
    <property type="protein sequence ID" value="GAA1720230.1"/>
    <property type="molecule type" value="Genomic_DNA"/>
</dbReference>
<accession>A0ABP4V8Z6</accession>
<dbReference type="SUPFAM" id="SSF52540">
    <property type="entry name" value="P-loop containing nucleoside triphosphate hydrolases"/>
    <property type="match status" value="1"/>
</dbReference>
<gene>
    <name evidence="1" type="ORF">GCM10009831_32950</name>
</gene>
<name>A0ABP4V8Z6_9ACTN</name>
<keyword evidence="2" id="KW-1185">Reference proteome</keyword>
<organism evidence="1 2">
    <name type="scientific">Dietzia cercidiphylli</name>
    <dbReference type="NCBI Taxonomy" id="498199"/>
    <lineage>
        <taxon>Bacteria</taxon>
        <taxon>Bacillati</taxon>
        <taxon>Actinomycetota</taxon>
        <taxon>Actinomycetes</taxon>
        <taxon>Mycobacteriales</taxon>
        <taxon>Dietziaceae</taxon>
        <taxon>Dietzia</taxon>
    </lineage>
</organism>